<dbReference type="Pfam" id="PF00085">
    <property type="entry name" value="Thioredoxin"/>
    <property type="match status" value="1"/>
</dbReference>
<dbReference type="OrthoDB" id="35385at2157"/>
<dbReference type="Proteomes" id="UP000509594">
    <property type="component" value="Chromosome"/>
</dbReference>
<organism evidence="2 3">
    <name type="scientific">Methanolobus zinderi</name>
    <dbReference type="NCBI Taxonomy" id="536044"/>
    <lineage>
        <taxon>Archaea</taxon>
        <taxon>Methanobacteriati</taxon>
        <taxon>Methanobacteriota</taxon>
        <taxon>Stenosarchaea group</taxon>
        <taxon>Methanomicrobia</taxon>
        <taxon>Methanosarcinales</taxon>
        <taxon>Methanosarcinaceae</taxon>
        <taxon>Methanolobus</taxon>
    </lineage>
</organism>
<dbReference type="GO" id="GO:0005737">
    <property type="term" value="C:cytoplasm"/>
    <property type="evidence" value="ECO:0007669"/>
    <property type="project" value="TreeGrafter"/>
</dbReference>
<dbReference type="PROSITE" id="PS51257">
    <property type="entry name" value="PROKAR_LIPOPROTEIN"/>
    <property type="match status" value="1"/>
</dbReference>
<gene>
    <name evidence="2" type="ORF">HWN40_12125</name>
</gene>
<dbReference type="PANTHER" id="PTHR45663">
    <property type="entry name" value="GEO12009P1"/>
    <property type="match status" value="1"/>
</dbReference>
<dbReference type="RefSeq" id="WP_176965979.1">
    <property type="nucleotide sequence ID" value="NZ_CP058215.1"/>
</dbReference>
<accession>A0A7D5I604</accession>
<dbReference type="PROSITE" id="PS51352">
    <property type="entry name" value="THIOREDOXIN_2"/>
    <property type="match status" value="1"/>
</dbReference>
<dbReference type="GO" id="GO:0015035">
    <property type="term" value="F:protein-disulfide reductase activity"/>
    <property type="evidence" value="ECO:0007669"/>
    <property type="project" value="TreeGrafter"/>
</dbReference>
<dbReference type="CDD" id="cd02947">
    <property type="entry name" value="TRX_family"/>
    <property type="match status" value="2"/>
</dbReference>
<sequence length="306" mass="33041">MNKIILRSIFIVALILLFSGCVDNSGSDANTSQQGTGMVAVTDIEDIDRALESGPVLVEVGSETCSACAAQKGIMDEIAAEYEGQASVMYVDTRDATPVALIFGGIEYVPDSFVIVDREGDQYVYMGADGQTTTDRNNERFVGLTNKESLVQALDPAVEMRQGENSSVEAEAAPVEIQESVEMTEVTTFEEINQSLASGPVMVEVGSESCSACAAQKPIMNEIATEYQQDASVLYIDNRRGNELAAWFGAGYVPDSFVIVDIEDGQYVYMKPNGQTTTDRSTARFLGPAEKASLVQTLEEAIEVRQ</sequence>
<dbReference type="PANTHER" id="PTHR45663:SF11">
    <property type="entry name" value="GEO12009P1"/>
    <property type="match status" value="1"/>
</dbReference>
<dbReference type="KEGG" id="mzi:HWN40_12125"/>
<evidence type="ECO:0000313" key="3">
    <source>
        <dbReference type="Proteomes" id="UP000509594"/>
    </source>
</evidence>
<protein>
    <recommendedName>
        <fullName evidence="1">Thioredoxin domain-containing protein</fullName>
    </recommendedName>
</protein>
<dbReference type="Gene3D" id="3.40.30.10">
    <property type="entry name" value="Glutaredoxin"/>
    <property type="match status" value="2"/>
</dbReference>
<dbReference type="EMBL" id="CP058215">
    <property type="protein sequence ID" value="QLC50924.1"/>
    <property type="molecule type" value="Genomic_DNA"/>
</dbReference>
<proteinExistence type="predicted"/>
<dbReference type="InterPro" id="IPR036249">
    <property type="entry name" value="Thioredoxin-like_sf"/>
</dbReference>
<evidence type="ECO:0000313" key="2">
    <source>
        <dbReference type="EMBL" id="QLC50924.1"/>
    </source>
</evidence>
<evidence type="ECO:0000259" key="1">
    <source>
        <dbReference type="PROSITE" id="PS51352"/>
    </source>
</evidence>
<dbReference type="InterPro" id="IPR013766">
    <property type="entry name" value="Thioredoxin_domain"/>
</dbReference>
<reference evidence="2 3" key="1">
    <citation type="submission" date="2020-06" db="EMBL/GenBank/DDBJ databases">
        <title>Methanolobus halotolerans sp. nov., isolated from a saline lake Tus in Siberia.</title>
        <authorList>
            <person name="Shen Y."/>
            <person name="Chen S.-C."/>
            <person name="Lai M.-C."/>
            <person name="Huang H.-H."/>
            <person name="Chiu H.-H."/>
            <person name="Tang S.-L."/>
            <person name="Rogozin D.Y."/>
            <person name="Degermendzhy A.G."/>
        </authorList>
    </citation>
    <scope>NUCLEOTIDE SEQUENCE [LARGE SCALE GENOMIC DNA]</scope>
    <source>
        <strain evidence="2 3">DSM 21339</strain>
    </source>
</reference>
<dbReference type="AlphaFoldDB" id="A0A7D5I604"/>
<dbReference type="SUPFAM" id="SSF52833">
    <property type="entry name" value="Thioredoxin-like"/>
    <property type="match status" value="2"/>
</dbReference>
<name>A0A7D5I604_9EURY</name>
<keyword evidence="3" id="KW-1185">Reference proteome</keyword>
<dbReference type="GeneID" id="55822434"/>
<feature type="domain" description="Thioredoxin" evidence="1">
    <location>
        <begin position="167"/>
        <end position="291"/>
    </location>
</feature>